<gene>
    <name evidence="2" type="ORF">BST29_05290</name>
</gene>
<keyword evidence="1" id="KW-1133">Transmembrane helix</keyword>
<evidence type="ECO:0000313" key="3">
    <source>
        <dbReference type="Proteomes" id="UP000243140"/>
    </source>
</evidence>
<evidence type="ECO:0000256" key="1">
    <source>
        <dbReference type="SAM" id="Phobius"/>
    </source>
</evidence>
<proteinExistence type="predicted"/>
<name>A0ABX3SWA0_MYCMA</name>
<accession>A0ABX3SWA0</accession>
<keyword evidence="3" id="KW-1185">Reference proteome</keyword>
<keyword evidence="1" id="KW-0472">Membrane</keyword>
<dbReference type="EMBL" id="MVHV01000004">
    <property type="protein sequence ID" value="ORA84429.1"/>
    <property type="molecule type" value="Genomic_DNA"/>
</dbReference>
<organism evidence="2 3">
    <name type="scientific">Mycobacterium malmoense</name>
    <dbReference type="NCBI Taxonomy" id="1780"/>
    <lineage>
        <taxon>Bacteria</taxon>
        <taxon>Bacillati</taxon>
        <taxon>Actinomycetota</taxon>
        <taxon>Actinomycetes</taxon>
        <taxon>Mycobacteriales</taxon>
        <taxon>Mycobacteriaceae</taxon>
        <taxon>Mycobacterium</taxon>
    </lineage>
</organism>
<feature type="transmembrane region" description="Helical" evidence="1">
    <location>
        <begin position="12"/>
        <end position="34"/>
    </location>
</feature>
<comment type="caution">
    <text evidence="2">The sequence shown here is derived from an EMBL/GenBank/DDBJ whole genome shotgun (WGS) entry which is preliminary data.</text>
</comment>
<sequence length="153" mass="16585">MDLRSAGTTRRWQLTIAIVAVLSLFVAVIAGSSLRPQFSAATLPEPAAWTHAAQGVQAHAGPVQRHAAAQSISRLEHGVSSGSTPTNKKPFRNMWMTRDRPTSWIYLSPQSDWVALPASFAAPEFQPSGTLWAVSVAALDNRDTLTQFCVVRC</sequence>
<protein>
    <submittedName>
        <fullName evidence="2">Uncharacterized protein</fullName>
    </submittedName>
</protein>
<evidence type="ECO:0000313" key="2">
    <source>
        <dbReference type="EMBL" id="ORA84429.1"/>
    </source>
</evidence>
<reference evidence="2 3" key="1">
    <citation type="submission" date="2017-02" db="EMBL/GenBank/DDBJ databases">
        <title>The new phylogeny of genus Mycobacterium.</title>
        <authorList>
            <person name="Tortoli E."/>
            <person name="Trovato A."/>
            <person name="Cirillo D.M."/>
        </authorList>
    </citation>
    <scope>NUCLEOTIDE SEQUENCE [LARGE SCALE GENOMIC DNA]</scope>
    <source>
        <strain evidence="2 3">IP1130001</strain>
    </source>
</reference>
<keyword evidence="1" id="KW-0812">Transmembrane</keyword>
<dbReference type="Proteomes" id="UP000243140">
    <property type="component" value="Unassembled WGS sequence"/>
</dbReference>